<dbReference type="Gene3D" id="3.80.10.10">
    <property type="entry name" value="Ribonuclease Inhibitor"/>
    <property type="match status" value="1"/>
</dbReference>
<dbReference type="AlphaFoldDB" id="A0A9P3GC39"/>
<gene>
    <name evidence="2" type="ORF">PsYK624_077840</name>
</gene>
<evidence type="ECO:0000313" key="3">
    <source>
        <dbReference type="Proteomes" id="UP000703269"/>
    </source>
</evidence>
<evidence type="ECO:0000313" key="2">
    <source>
        <dbReference type="EMBL" id="GJE91634.1"/>
    </source>
</evidence>
<comment type="caution">
    <text evidence="2">The sequence shown here is derived from an EMBL/GenBank/DDBJ whole genome shotgun (WGS) entry which is preliminary data.</text>
</comment>
<dbReference type="Pfam" id="PF12937">
    <property type="entry name" value="F-box-like"/>
    <property type="match status" value="1"/>
</dbReference>
<dbReference type="SUPFAM" id="SSF52047">
    <property type="entry name" value="RNI-like"/>
    <property type="match status" value="1"/>
</dbReference>
<dbReference type="InterPro" id="IPR032675">
    <property type="entry name" value="LRR_dom_sf"/>
</dbReference>
<dbReference type="EMBL" id="BPQB01000022">
    <property type="protein sequence ID" value="GJE91634.1"/>
    <property type="molecule type" value="Genomic_DNA"/>
</dbReference>
<reference evidence="2 3" key="1">
    <citation type="submission" date="2021-08" db="EMBL/GenBank/DDBJ databases">
        <title>Draft Genome Sequence of Phanerochaete sordida strain YK-624.</title>
        <authorList>
            <person name="Mori T."/>
            <person name="Dohra H."/>
            <person name="Suzuki T."/>
            <person name="Kawagishi H."/>
            <person name="Hirai H."/>
        </authorList>
    </citation>
    <scope>NUCLEOTIDE SEQUENCE [LARGE SCALE GENOMIC DNA]</scope>
    <source>
        <strain evidence="2 3">YK-624</strain>
    </source>
</reference>
<evidence type="ECO:0000259" key="1">
    <source>
        <dbReference type="Pfam" id="PF12937"/>
    </source>
</evidence>
<dbReference type="SUPFAM" id="SSF81383">
    <property type="entry name" value="F-box domain"/>
    <property type="match status" value="1"/>
</dbReference>
<keyword evidence="3" id="KW-1185">Reference proteome</keyword>
<feature type="domain" description="F-box" evidence="1">
    <location>
        <begin position="10"/>
        <end position="54"/>
    </location>
</feature>
<dbReference type="OrthoDB" id="2921803at2759"/>
<accession>A0A9P3GC39</accession>
<proteinExistence type="predicted"/>
<organism evidence="2 3">
    <name type="scientific">Phanerochaete sordida</name>
    <dbReference type="NCBI Taxonomy" id="48140"/>
    <lineage>
        <taxon>Eukaryota</taxon>
        <taxon>Fungi</taxon>
        <taxon>Dikarya</taxon>
        <taxon>Basidiomycota</taxon>
        <taxon>Agaricomycotina</taxon>
        <taxon>Agaricomycetes</taxon>
        <taxon>Polyporales</taxon>
        <taxon>Phanerochaetaceae</taxon>
        <taxon>Phanerochaete</taxon>
    </lineage>
</organism>
<dbReference type="Proteomes" id="UP000703269">
    <property type="component" value="Unassembled WGS sequence"/>
</dbReference>
<protein>
    <recommendedName>
        <fullName evidence="1">F-box domain-containing protein</fullName>
    </recommendedName>
</protein>
<sequence length="405" mass="44914">MLDEDDRSVQLPIELIDAIFDELGQMDKRALYSCALVCHAWRPLAQTHIFREVSLTIGYHGKAANSDATPQCRTAFRRIRGFFEARPAIAASVRELKLRTIPVVTLKRWDWLLPPATAYHDARSLLYLLRLLPHLEHLDLQDVFVTSAPAAEDEHALASVKTLVISSRQEEIPPSDALLLLNCFKRVEDLEVDVACFYNFCRASVECPPPHRLAIDSVSTQGSMSEALFVHLAQSPSSHVLHTLVLRDLELCPLVGLQRLLAATQANLTRLSLSFSSFCGDPQAETSAVVSLACCSALKSLEISIQASPFDWQAVWQIIATVSAGSNVALEDLTLVLREREQIVVEGMWVFSDRDILSSVHSTLSRLNAHGAFKRFLLKQVASGGWLGEKEVFPDILQSHAGVSR</sequence>
<name>A0A9P3GC39_9APHY</name>
<dbReference type="InterPro" id="IPR001810">
    <property type="entry name" value="F-box_dom"/>
</dbReference>
<dbReference type="InterPro" id="IPR036047">
    <property type="entry name" value="F-box-like_dom_sf"/>
</dbReference>